<sequence>MTYQDDFTLPTELLEQVTEQGLDFIPELIRIVVNTAMQVERQKYLGVSPYERSAERQGHSNGFKPKTVTTRIAPITFDIPQVREGGFYPQALEKGLRSERALMLALAEMYVQGVSTRKVAAITEKLCGSAISSAQVSRAAALLDEGLEPWRSRPLGAVIYLYLDALYEKVRVDGQVRDTAVLIASGVKPDGKRLILGVSVSLGEQELHWREFLLSLVERGLNGVALIISDAHVGLQAARKAVFSGV</sequence>
<gene>
    <name evidence="4" type="ORF">S01H1_19690</name>
</gene>
<dbReference type="Pfam" id="PF00872">
    <property type="entry name" value="Transposase_mut"/>
    <property type="match status" value="1"/>
</dbReference>
<dbReference type="GO" id="GO:0004803">
    <property type="term" value="F:transposase activity"/>
    <property type="evidence" value="ECO:0007669"/>
    <property type="project" value="InterPro"/>
</dbReference>
<dbReference type="GO" id="GO:0003677">
    <property type="term" value="F:DNA binding"/>
    <property type="evidence" value="ECO:0007669"/>
    <property type="project" value="UniProtKB-KW"/>
</dbReference>
<keyword evidence="2" id="KW-0238">DNA-binding</keyword>
<dbReference type="PANTHER" id="PTHR33217">
    <property type="entry name" value="TRANSPOSASE FOR INSERTION SEQUENCE ELEMENT IS1081"/>
    <property type="match status" value="1"/>
</dbReference>
<dbReference type="EMBL" id="BARS01010668">
    <property type="protein sequence ID" value="GAF96101.1"/>
    <property type="molecule type" value="Genomic_DNA"/>
</dbReference>
<evidence type="ECO:0000256" key="1">
    <source>
        <dbReference type="ARBA" id="ARBA00022578"/>
    </source>
</evidence>
<proteinExistence type="predicted"/>
<keyword evidence="3" id="KW-0233">DNA recombination</keyword>
<evidence type="ECO:0000256" key="3">
    <source>
        <dbReference type="ARBA" id="ARBA00023172"/>
    </source>
</evidence>
<accession>X0U9W3</accession>
<organism evidence="4">
    <name type="scientific">marine sediment metagenome</name>
    <dbReference type="NCBI Taxonomy" id="412755"/>
    <lineage>
        <taxon>unclassified sequences</taxon>
        <taxon>metagenomes</taxon>
        <taxon>ecological metagenomes</taxon>
    </lineage>
</organism>
<evidence type="ECO:0008006" key="5">
    <source>
        <dbReference type="Google" id="ProtNLM"/>
    </source>
</evidence>
<dbReference type="InterPro" id="IPR001207">
    <property type="entry name" value="Transposase_mutator"/>
</dbReference>
<keyword evidence="1" id="KW-0815">Transposition</keyword>
<evidence type="ECO:0000313" key="4">
    <source>
        <dbReference type="EMBL" id="GAF96101.1"/>
    </source>
</evidence>
<dbReference type="PANTHER" id="PTHR33217:SF7">
    <property type="entry name" value="TRANSPOSASE FOR INSERTION SEQUENCE ELEMENT IS1081"/>
    <property type="match status" value="1"/>
</dbReference>
<comment type="caution">
    <text evidence="4">The sequence shown here is derived from an EMBL/GenBank/DDBJ whole genome shotgun (WGS) entry which is preliminary data.</text>
</comment>
<protein>
    <recommendedName>
        <fullName evidence="5">Mutator family transposase</fullName>
    </recommendedName>
</protein>
<reference evidence="4" key="1">
    <citation type="journal article" date="2014" name="Front. Microbiol.">
        <title>High frequency of phylogenetically diverse reductive dehalogenase-homologous genes in deep subseafloor sedimentary metagenomes.</title>
        <authorList>
            <person name="Kawai M."/>
            <person name="Futagami T."/>
            <person name="Toyoda A."/>
            <person name="Takaki Y."/>
            <person name="Nishi S."/>
            <person name="Hori S."/>
            <person name="Arai W."/>
            <person name="Tsubouchi T."/>
            <person name="Morono Y."/>
            <person name="Uchiyama I."/>
            <person name="Ito T."/>
            <person name="Fujiyama A."/>
            <person name="Inagaki F."/>
            <person name="Takami H."/>
        </authorList>
    </citation>
    <scope>NUCLEOTIDE SEQUENCE</scope>
    <source>
        <strain evidence="4">Expedition CK06-06</strain>
    </source>
</reference>
<evidence type="ECO:0000256" key="2">
    <source>
        <dbReference type="ARBA" id="ARBA00023125"/>
    </source>
</evidence>
<dbReference type="AlphaFoldDB" id="X0U9W3"/>
<dbReference type="GO" id="GO:0006313">
    <property type="term" value="P:DNA transposition"/>
    <property type="evidence" value="ECO:0007669"/>
    <property type="project" value="InterPro"/>
</dbReference>
<name>X0U9W3_9ZZZZ</name>
<feature type="non-terminal residue" evidence="4">
    <location>
        <position position="246"/>
    </location>
</feature>